<dbReference type="GO" id="GO:0030424">
    <property type="term" value="C:axon"/>
    <property type="evidence" value="ECO:0007669"/>
    <property type="project" value="TreeGrafter"/>
</dbReference>
<dbReference type="GO" id="GO:0005886">
    <property type="term" value="C:plasma membrane"/>
    <property type="evidence" value="ECO:0007669"/>
    <property type="project" value="UniProtKB-SubCell"/>
</dbReference>
<name>A0AAD8EJ62_DIPPU</name>
<organism evidence="9 10">
    <name type="scientific">Diploptera punctata</name>
    <name type="common">Pacific beetle cockroach</name>
    <dbReference type="NCBI Taxonomy" id="6984"/>
    <lineage>
        <taxon>Eukaryota</taxon>
        <taxon>Metazoa</taxon>
        <taxon>Ecdysozoa</taxon>
        <taxon>Arthropoda</taxon>
        <taxon>Hexapoda</taxon>
        <taxon>Insecta</taxon>
        <taxon>Pterygota</taxon>
        <taxon>Neoptera</taxon>
        <taxon>Polyneoptera</taxon>
        <taxon>Dictyoptera</taxon>
        <taxon>Blattodea</taxon>
        <taxon>Blaberoidea</taxon>
        <taxon>Blaberidae</taxon>
        <taxon>Diplopterinae</taxon>
        <taxon>Diploptera</taxon>
    </lineage>
</organism>
<dbReference type="PANTHER" id="PTHR21143">
    <property type="entry name" value="INVERTEBRATE GUSTATORY RECEPTOR"/>
    <property type="match status" value="1"/>
</dbReference>
<feature type="transmembrane region" description="Helical" evidence="8">
    <location>
        <begin position="299"/>
        <end position="319"/>
    </location>
</feature>
<evidence type="ECO:0000313" key="10">
    <source>
        <dbReference type="Proteomes" id="UP001233999"/>
    </source>
</evidence>
<evidence type="ECO:0000256" key="5">
    <source>
        <dbReference type="ARBA" id="ARBA00023136"/>
    </source>
</evidence>
<comment type="similarity">
    <text evidence="8">Belongs to the insect chemoreceptor superfamily. Gustatory receptor (GR) family.</text>
</comment>
<dbReference type="GO" id="GO:0043025">
    <property type="term" value="C:neuronal cell body"/>
    <property type="evidence" value="ECO:0007669"/>
    <property type="project" value="TreeGrafter"/>
</dbReference>
<evidence type="ECO:0000313" key="9">
    <source>
        <dbReference type="EMBL" id="KAJ9592106.1"/>
    </source>
</evidence>
<evidence type="ECO:0000256" key="7">
    <source>
        <dbReference type="ARBA" id="ARBA00023224"/>
    </source>
</evidence>
<feature type="transmembrane region" description="Helical" evidence="8">
    <location>
        <begin position="136"/>
        <end position="158"/>
    </location>
</feature>
<protein>
    <recommendedName>
        <fullName evidence="8">Gustatory receptor</fullName>
    </recommendedName>
</protein>
<reference evidence="9" key="1">
    <citation type="journal article" date="2023" name="IScience">
        <title>Live-bearing cockroach genome reveals convergent evolutionary mechanisms linked to viviparity in insects and beyond.</title>
        <authorList>
            <person name="Fouks B."/>
            <person name="Harrison M.C."/>
            <person name="Mikhailova A.A."/>
            <person name="Marchal E."/>
            <person name="English S."/>
            <person name="Carruthers M."/>
            <person name="Jennings E.C."/>
            <person name="Chiamaka E.L."/>
            <person name="Frigard R.A."/>
            <person name="Pippel M."/>
            <person name="Attardo G.M."/>
            <person name="Benoit J.B."/>
            <person name="Bornberg-Bauer E."/>
            <person name="Tobe S.S."/>
        </authorList>
    </citation>
    <scope>NUCLEOTIDE SEQUENCE</scope>
    <source>
        <strain evidence="9">Stay&amp;Tobe</strain>
    </source>
</reference>
<evidence type="ECO:0000256" key="3">
    <source>
        <dbReference type="ARBA" id="ARBA00022692"/>
    </source>
</evidence>
<comment type="subcellular location">
    <subcellularLocation>
        <location evidence="1 8">Cell membrane</location>
        <topology evidence="1 8">Multi-pass membrane protein</topology>
    </subcellularLocation>
</comment>
<keyword evidence="6 8" id="KW-0675">Receptor</keyword>
<gene>
    <name evidence="9" type="ORF">L9F63_001334</name>
</gene>
<keyword evidence="7 8" id="KW-0807">Transducer</keyword>
<evidence type="ECO:0000256" key="6">
    <source>
        <dbReference type="ARBA" id="ARBA00023170"/>
    </source>
</evidence>
<evidence type="ECO:0000256" key="1">
    <source>
        <dbReference type="ARBA" id="ARBA00004651"/>
    </source>
</evidence>
<dbReference type="Pfam" id="PF08395">
    <property type="entry name" value="7tm_7"/>
    <property type="match status" value="1"/>
</dbReference>
<proteinExistence type="inferred from homology"/>
<feature type="transmembrane region" description="Helical" evidence="8">
    <location>
        <begin position="256"/>
        <end position="279"/>
    </location>
</feature>
<reference evidence="9" key="2">
    <citation type="submission" date="2023-05" db="EMBL/GenBank/DDBJ databases">
        <authorList>
            <person name="Fouks B."/>
        </authorList>
    </citation>
    <scope>NUCLEOTIDE SEQUENCE</scope>
    <source>
        <strain evidence="9">Stay&amp;Tobe</strain>
        <tissue evidence="9">Testes</tissue>
    </source>
</reference>
<feature type="transmembrane region" description="Helical" evidence="8">
    <location>
        <begin position="37"/>
        <end position="58"/>
    </location>
</feature>
<dbReference type="InterPro" id="IPR013604">
    <property type="entry name" value="7TM_chemorcpt"/>
</dbReference>
<keyword evidence="3 8" id="KW-0812">Transmembrane</keyword>
<keyword evidence="2 8" id="KW-1003">Cell membrane</keyword>
<evidence type="ECO:0000256" key="4">
    <source>
        <dbReference type="ARBA" id="ARBA00022989"/>
    </source>
</evidence>
<keyword evidence="4 8" id="KW-1133">Transmembrane helix</keyword>
<dbReference type="AlphaFoldDB" id="A0AAD8EJ62"/>
<feature type="transmembrane region" description="Helical" evidence="8">
    <location>
        <begin position="369"/>
        <end position="393"/>
    </location>
</feature>
<sequence>MTIVTKITDSSHSEIIRLYYMLKLTGLLTFSFNQERYLSVSCILYILWSLCLLSMMLIGIVSTFTRREFFKTSNTTEIINYKLLLPIHFIVTFVIILLQNTIKRSKSISLISDLIKIDGIIPSRPNISSGYKITKLIKLIIMTILVFIHLIILMFESWYWRKKTNICYEILVRLCKLFSMALLMIYISVVNIVEIKLSAITKDFILYNLRPWNEIVTTYGKNSTMAHFEMFKFKRIQKSREEYFLIYTLTQKINSVFSCSILLLIVMYYLTFINSIYTVYELQTSGEDFGNNYFDKKRILLVTFWVVHSVSSLFSLSYYTHVASEKAKDLVDHVQKQLLKQKSSAELEQLNQFATQLHYKRIEFTAVGFPLNLVFFCNMIMSACTYLLVIIQFK</sequence>
<dbReference type="GO" id="GO:0030425">
    <property type="term" value="C:dendrite"/>
    <property type="evidence" value="ECO:0007669"/>
    <property type="project" value="TreeGrafter"/>
</dbReference>
<evidence type="ECO:0000256" key="2">
    <source>
        <dbReference type="ARBA" id="ARBA00022475"/>
    </source>
</evidence>
<dbReference type="EMBL" id="JASPKZ010003845">
    <property type="protein sequence ID" value="KAJ9592106.1"/>
    <property type="molecule type" value="Genomic_DNA"/>
</dbReference>
<feature type="transmembrane region" description="Helical" evidence="8">
    <location>
        <begin position="170"/>
        <end position="193"/>
    </location>
</feature>
<dbReference type="GO" id="GO:0008049">
    <property type="term" value="P:male courtship behavior"/>
    <property type="evidence" value="ECO:0007669"/>
    <property type="project" value="TreeGrafter"/>
</dbReference>
<keyword evidence="10" id="KW-1185">Reference proteome</keyword>
<dbReference type="GO" id="GO:0050909">
    <property type="term" value="P:sensory perception of taste"/>
    <property type="evidence" value="ECO:0007669"/>
    <property type="project" value="InterPro"/>
</dbReference>
<dbReference type="GO" id="GO:0007165">
    <property type="term" value="P:signal transduction"/>
    <property type="evidence" value="ECO:0007669"/>
    <property type="project" value="UniProtKB-KW"/>
</dbReference>
<comment type="function">
    <text evidence="8">Gustatory receptor which mediates acceptance or avoidance behavior, depending on its substrates.</text>
</comment>
<feature type="transmembrane region" description="Helical" evidence="8">
    <location>
        <begin position="78"/>
        <end position="98"/>
    </location>
</feature>
<dbReference type="GO" id="GO:0007635">
    <property type="term" value="P:chemosensory behavior"/>
    <property type="evidence" value="ECO:0007669"/>
    <property type="project" value="TreeGrafter"/>
</dbReference>
<dbReference type="PANTHER" id="PTHR21143:SF133">
    <property type="entry name" value="GUSTATORY AND PHEROMONE RECEPTOR 32A-RELATED"/>
    <property type="match status" value="1"/>
</dbReference>
<accession>A0AAD8EJ62</accession>
<comment type="caution">
    <text evidence="9">The sequence shown here is derived from an EMBL/GenBank/DDBJ whole genome shotgun (WGS) entry which is preliminary data.</text>
</comment>
<keyword evidence="5 8" id="KW-0472">Membrane</keyword>
<dbReference type="Proteomes" id="UP001233999">
    <property type="component" value="Unassembled WGS sequence"/>
</dbReference>
<evidence type="ECO:0000256" key="8">
    <source>
        <dbReference type="RuleBase" id="RU363108"/>
    </source>
</evidence>